<feature type="compositionally biased region" description="Low complexity" evidence="3">
    <location>
        <begin position="106"/>
        <end position="125"/>
    </location>
</feature>
<comment type="subcellular location">
    <subcellularLocation>
        <location evidence="1">Nucleus</location>
    </subcellularLocation>
</comment>
<evidence type="ECO:0000256" key="2">
    <source>
        <dbReference type="ARBA" id="ARBA00023242"/>
    </source>
</evidence>
<dbReference type="Proteomes" id="UP000799757">
    <property type="component" value="Unassembled WGS sequence"/>
</dbReference>
<dbReference type="GO" id="GO:0003677">
    <property type="term" value="F:DNA binding"/>
    <property type="evidence" value="ECO:0007669"/>
    <property type="project" value="InterPro"/>
</dbReference>
<dbReference type="InterPro" id="IPR007219">
    <property type="entry name" value="XnlR_reg_dom"/>
</dbReference>
<reference evidence="5" key="1">
    <citation type="journal article" date="2020" name="Stud. Mycol.">
        <title>101 Dothideomycetes genomes: a test case for predicting lifestyles and emergence of pathogens.</title>
        <authorList>
            <person name="Haridas S."/>
            <person name="Albert R."/>
            <person name="Binder M."/>
            <person name="Bloem J."/>
            <person name="Labutti K."/>
            <person name="Salamov A."/>
            <person name="Andreopoulos B."/>
            <person name="Baker S."/>
            <person name="Barry K."/>
            <person name="Bills G."/>
            <person name="Bluhm B."/>
            <person name="Cannon C."/>
            <person name="Castanera R."/>
            <person name="Culley D."/>
            <person name="Daum C."/>
            <person name="Ezra D."/>
            <person name="Gonzalez J."/>
            <person name="Henrissat B."/>
            <person name="Kuo A."/>
            <person name="Liang C."/>
            <person name="Lipzen A."/>
            <person name="Lutzoni F."/>
            <person name="Magnuson J."/>
            <person name="Mondo S."/>
            <person name="Nolan M."/>
            <person name="Ohm R."/>
            <person name="Pangilinan J."/>
            <person name="Park H.-J."/>
            <person name="Ramirez L."/>
            <person name="Alfaro M."/>
            <person name="Sun H."/>
            <person name="Tritt A."/>
            <person name="Yoshinaga Y."/>
            <person name="Zwiers L.-H."/>
            <person name="Turgeon B."/>
            <person name="Goodwin S."/>
            <person name="Spatafora J."/>
            <person name="Crous P."/>
            <person name="Grigoriev I."/>
        </authorList>
    </citation>
    <scope>NUCLEOTIDE SEQUENCE</scope>
    <source>
        <strain evidence="5">CBS 109.77</strain>
    </source>
</reference>
<gene>
    <name evidence="5" type="ORF">K505DRAFT_234814</name>
</gene>
<name>A0A6A6XML4_9PLEO</name>
<sequence length="726" mass="81790">MPKLRQTCTRCSMRRQKCDKKKPCSRCVLNKESHLCTTEWTNGYNPNVHRKYPRKTSPTGSQPDGISGTTHTSLDTTQQAPSVNQPWPITHITSQDLPSHIRAQDSSSASGGLTPSSSSYSTASSVNHTRAQPQESAPPSTNLDFITFGRSQFADVSMGTILANKDSHENNTLNQQSLQQSQAKQMDDNAMQRGFSPASRAVEIYHIQSLLPSKHQVLQMVHYHEHYMLYWSGGIYHAPSFRKSLLDGYGQSDELALRNQDWRWAALLFSILSASIIGSPESISLSWGYTIPEKVRLARQWGSAATSCLQLGDYASKYHLYSIQAILNMHTSEHLVGSTKEWAVYQGAAIVIARGLGLHRRLTAHPDDGKSVELNPEQKQALIQREMGRRAWCAISSQDWLCSTSQGMYTIQRKHFTSIKPNYLDEETMFPVSDDTPTVSHIGNYLNEVAYVLINYHDEILEAPEMMAKYNVVLKYDARMRALCTERLPKCLSSTLPFNPAWPRWVAWARRLHQASCAHKIIMLHQAFLGRSFKSPQFTYSRWACVSSAKTIIEHMSKVREPQEPQWWVEQAFVVTAGLCIAIDLFHRSEKDPEIREQQMWVEKTIKTLEQWPSSSVASHGVRLLISLLQEHNRKNEALRSNSHPAGSVLSFPSNISPASLADKAAESAEALAETPILNDGWGPLDVDMYDFEGFEDLMETLPPEAGLDNNRFFDSMLSLANSQLF</sequence>
<dbReference type="Pfam" id="PF04082">
    <property type="entry name" value="Fungal_trans"/>
    <property type="match status" value="1"/>
</dbReference>
<keyword evidence="6" id="KW-1185">Reference proteome</keyword>
<dbReference type="OrthoDB" id="410267at2759"/>
<proteinExistence type="predicted"/>
<dbReference type="CDD" id="cd12148">
    <property type="entry name" value="fungal_TF_MHR"/>
    <property type="match status" value="1"/>
</dbReference>
<dbReference type="GO" id="GO:0008270">
    <property type="term" value="F:zinc ion binding"/>
    <property type="evidence" value="ECO:0007669"/>
    <property type="project" value="InterPro"/>
</dbReference>
<feature type="compositionally biased region" description="Polar residues" evidence="3">
    <location>
        <begin position="126"/>
        <end position="144"/>
    </location>
</feature>
<evidence type="ECO:0000256" key="3">
    <source>
        <dbReference type="SAM" id="MobiDB-lite"/>
    </source>
</evidence>
<feature type="region of interest" description="Disordered" evidence="3">
    <location>
        <begin position="39"/>
        <end position="144"/>
    </location>
</feature>
<dbReference type="GO" id="GO:0006351">
    <property type="term" value="P:DNA-templated transcription"/>
    <property type="evidence" value="ECO:0007669"/>
    <property type="project" value="InterPro"/>
</dbReference>
<dbReference type="AlphaFoldDB" id="A0A6A6XML4"/>
<feature type="compositionally biased region" description="Polar residues" evidence="3">
    <location>
        <begin position="56"/>
        <end position="97"/>
    </location>
</feature>
<dbReference type="PANTHER" id="PTHR31001:SF89">
    <property type="entry name" value="ZN(2)-C6 FUNGAL-TYPE DOMAIN-CONTAINING PROTEIN"/>
    <property type="match status" value="1"/>
</dbReference>
<dbReference type="PROSITE" id="PS00463">
    <property type="entry name" value="ZN2_CY6_FUNGAL_1"/>
    <property type="match status" value="1"/>
</dbReference>
<keyword evidence="2" id="KW-0539">Nucleus</keyword>
<dbReference type="InterPro" id="IPR001138">
    <property type="entry name" value="Zn2Cys6_DnaBD"/>
</dbReference>
<organism evidence="5 6">
    <name type="scientific">Melanomma pulvis-pyrius CBS 109.77</name>
    <dbReference type="NCBI Taxonomy" id="1314802"/>
    <lineage>
        <taxon>Eukaryota</taxon>
        <taxon>Fungi</taxon>
        <taxon>Dikarya</taxon>
        <taxon>Ascomycota</taxon>
        <taxon>Pezizomycotina</taxon>
        <taxon>Dothideomycetes</taxon>
        <taxon>Pleosporomycetidae</taxon>
        <taxon>Pleosporales</taxon>
        <taxon>Melanommataceae</taxon>
        <taxon>Melanomma</taxon>
    </lineage>
</organism>
<dbReference type="PROSITE" id="PS50048">
    <property type="entry name" value="ZN2_CY6_FUNGAL_2"/>
    <property type="match status" value="1"/>
</dbReference>
<evidence type="ECO:0000313" key="5">
    <source>
        <dbReference type="EMBL" id="KAF2797760.1"/>
    </source>
</evidence>
<accession>A0A6A6XML4</accession>
<protein>
    <recommendedName>
        <fullName evidence="4">Zn(2)-C6 fungal-type domain-containing protein</fullName>
    </recommendedName>
</protein>
<evidence type="ECO:0000313" key="6">
    <source>
        <dbReference type="Proteomes" id="UP000799757"/>
    </source>
</evidence>
<dbReference type="GO" id="GO:0000981">
    <property type="term" value="F:DNA-binding transcription factor activity, RNA polymerase II-specific"/>
    <property type="evidence" value="ECO:0007669"/>
    <property type="project" value="InterPro"/>
</dbReference>
<dbReference type="PANTHER" id="PTHR31001">
    <property type="entry name" value="UNCHARACTERIZED TRANSCRIPTIONAL REGULATORY PROTEIN"/>
    <property type="match status" value="1"/>
</dbReference>
<dbReference type="CDD" id="cd00067">
    <property type="entry name" value="GAL4"/>
    <property type="match status" value="1"/>
</dbReference>
<feature type="domain" description="Zn(2)-C6 fungal-type" evidence="4">
    <location>
        <begin position="7"/>
        <end position="38"/>
    </location>
</feature>
<dbReference type="InterPro" id="IPR050613">
    <property type="entry name" value="Sec_Metabolite_Reg"/>
</dbReference>
<evidence type="ECO:0000259" key="4">
    <source>
        <dbReference type="PROSITE" id="PS50048"/>
    </source>
</evidence>
<dbReference type="GO" id="GO:0005634">
    <property type="term" value="C:nucleus"/>
    <property type="evidence" value="ECO:0007669"/>
    <property type="project" value="UniProtKB-SubCell"/>
</dbReference>
<evidence type="ECO:0000256" key="1">
    <source>
        <dbReference type="ARBA" id="ARBA00004123"/>
    </source>
</evidence>
<dbReference type="EMBL" id="MU001799">
    <property type="protein sequence ID" value="KAF2797760.1"/>
    <property type="molecule type" value="Genomic_DNA"/>
</dbReference>